<sequence length="236" mass="26975">MLPKLDTPTYKLELPSTGEELQYRPFLVKEQKLLMMAQESEDEEEVLQCMTQVLDSCTFSKMSILTSPMFDVEYVFLKIRSKAVGEKVELQVLCPDDEETSVSVEINLSDIEVQMSNEHTNEINITDIVKLVMKYPQMTDMKGMKFGDGVASVATVFNILKSCISEIHDGDTIYKRIDLQDKDLEEFIDSFNTQQLESVMEFFNTMPKLRHTVEVTNPKTEVKSQVLIEGLESFLG</sequence>
<accession>A0A381XS66</accession>
<dbReference type="Pfam" id="PF12322">
    <property type="entry name" value="T4_baseplate"/>
    <property type="match status" value="1"/>
</dbReference>
<proteinExistence type="predicted"/>
<reference evidence="1" key="1">
    <citation type="submission" date="2018-05" db="EMBL/GenBank/DDBJ databases">
        <authorList>
            <person name="Lanie J.A."/>
            <person name="Ng W.-L."/>
            <person name="Kazmierczak K.M."/>
            <person name="Andrzejewski T.M."/>
            <person name="Davidsen T.M."/>
            <person name="Wayne K.J."/>
            <person name="Tettelin H."/>
            <person name="Glass J.I."/>
            <person name="Rusch D."/>
            <person name="Podicherti R."/>
            <person name="Tsui H.-C.T."/>
            <person name="Winkler M.E."/>
        </authorList>
    </citation>
    <scope>NUCLEOTIDE SEQUENCE</scope>
</reference>
<name>A0A381XS66_9ZZZZ</name>
<dbReference type="InterPro" id="IPR024364">
    <property type="entry name" value="Baseplate_phage_T4-like"/>
</dbReference>
<evidence type="ECO:0000313" key="1">
    <source>
        <dbReference type="EMBL" id="SVA67624.1"/>
    </source>
</evidence>
<dbReference type="AlphaFoldDB" id="A0A381XS66"/>
<gene>
    <name evidence="1" type="ORF">METZ01_LOCUS120478</name>
</gene>
<protein>
    <submittedName>
        <fullName evidence="1">Uncharacterized protein</fullName>
    </submittedName>
</protein>
<organism evidence="1">
    <name type="scientific">marine metagenome</name>
    <dbReference type="NCBI Taxonomy" id="408172"/>
    <lineage>
        <taxon>unclassified sequences</taxon>
        <taxon>metagenomes</taxon>
        <taxon>ecological metagenomes</taxon>
    </lineage>
</organism>
<dbReference type="EMBL" id="UINC01016197">
    <property type="protein sequence ID" value="SVA67624.1"/>
    <property type="molecule type" value="Genomic_DNA"/>
</dbReference>